<proteinExistence type="predicted"/>
<protein>
    <submittedName>
        <fullName evidence="2">Reverse transcriptase domain-containing protein</fullName>
    </submittedName>
</protein>
<reference evidence="2" key="2">
    <citation type="submission" date="2017-02" db="UniProtKB">
        <authorList>
            <consortium name="WormBaseParasite"/>
        </authorList>
    </citation>
    <scope>IDENTIFICATION</scope>
</reference>
<accession>A0A0K0D708</accession>
<dbReference type="Proteomes" id="UP000035642">
    <property type="component" value="Unassembled WGS sequence"/>
</dbReference>
<evidence type="ECO:0000313" key="1">
    <source>
        <dbReference type="Proteomes" id="UP000035642"/>
    </source>
</evidence>
<dbReference type="WBParaSite" id="ACAC_0000585301-mRNA-1">
    <property type="protein sequence ID" value="ACAC_0000585301-mRNA-1"/>
    <property type="gene ID" value="ACAC_0000585301"/>
</dbReference>
<sequence length="100" mass="11035">MKWDDIGVKIVGRQSHHLRFAGDIVLITPNISQVEQVIDDFDKACGKIGLRLNLAKTVFIRNGLVTKVPLTTLNGMINSECFSTSVNQNDGRHSSGVKQK</sequence>
<keyword evidence="1" id="KW-1185">Reference proteome</keyword>
<evidence type="ECO:0000313" key="2">
    <source>
        <dbReference type="WBParaSite" id="ACAC_0000585301-mRNA-1"/>
    </source>
</evidence>
<dbReference type="AlphaFoldDB" id="A0A0K0D708"/>
<name>A0A0K0D708_ANGCA</name>
<reference evidence="1" key="1">
    <citation type="submission" date="2012-09" db="EMBL/GenBank/DDBJ databases">
        <authorList>
            <person name="Martin A.A."/>
        </authorList>
    </citation>
    <scope>NUCLEOTIDE SEQUENCE</scope>
</reference>
<organism evidence="1 2">
    <name type="scientific">Angiostrongylus cantonensis</name>
    <name type="common">Rat lungworm</name>
    <dbReference type="NCBI Taxonomy" id="6313"/>
    <lineage>
        <taxon>Eukaryota</taxon>
        <taxon>Metazoa</taxon>
        <taxon>Ecdysozoa</taxon>
        <taxon>Nematoda</taxon>
        <taxon>Chromadorea</taxon>
        <taxon>Rhabditida</taxon>
        <taxon>Rhabditina</taxon>
        <taxon>Rhabditomorpha</taxon>
        <taxon>Strongyloidea</taxon>
        <taxon>Metastrongylidae</taxon>
        <taxon>Angiostrongylus</taxon>
    </lineage>
</organism>